<sequence>MAILDELRATPSKNKRAHAFLDIYQLIGLTQDNINGYIHVHHRTKTMTYKTGATKLTNAKPNVQHNNSFLSLIDTSALLDEVLSPAASWVISTPFVAPLERNGSPVYWRIPARSTGGFLTMILQYYSSVSLADDELYNLLLWMMAHNRARRNPKQPQSIKEEEDEMEGEGEDEEEEDSEKAGEEDEEEEDAKESENRPKKKVKMSPTGSRRSGGGGGGGAGPGGGSGKGGGGSGGPGGGAGAGGGSGKGGGGKDKGGKGGGAGESRGGSRDSGGGRSLRSGRGGGSRTTQNTQTVRRTYTSSRSRGLPLAPVPTPDCKIKPTHQEDTFFDSNWTANRIINYYTGQYPEAPWISTNRRKTTAELLCSIHRPGRQNDETNNVEESRSAFPVLSSASFTAALDKQFRVTVSETSGRPYAHFEVQMKQLYELSRQLSTVVNIKNRFLLASPRHEFLVSDHAALLVLGNLRVLFDCVQSKCTSLQMDWWRTLDRYPKCTERMLTLLMEEVRNRPSEQWNRLRPITFHDFSTLGVARWVNDEILNYFIAKWSRQSCTVLGFSTYFACQILFQDSTCVNPRTILGAEEEDQAVRFIKRRMKVLDIESWDSVFIPIHEGSSHWYSAYIDFRLKKIEIYDSLQEICLLNRQKPVPQRKNTNLMIPNAWDCGIHTLWHLQHVLEFRGVNLGKGCSSARLSFRDNMVGKRFQLAQELLQDVCKRRFSRLQDCHAHINQKRDSKHHAHRQRQARDLQTHFRDTAEAVHLAHSQSRVAASHLRNNLERDILAKYPAAVVKSFQVDPDALDDSEDSLPSVDVDMDEAGDILCEAEELDSEERRVEDAFEQIIDGAAREVWGVGLDDIDTKFDFLPDSEPSKEGPGSYAETPSRGPMHRSLADDDDQQCIWQWHPTAGEVLRKEPMVYRRWKNIFSSAGGENVSCYEPFTSRLEWEVAQWAVKEKISQKSFDRLLKIPEVKDRLGLSFNNARSMLDKVDGIPERCGRWFTKQLSFKDRPEERFTIRHRDPIEAIKALWGDPSFSKDLHLEKDPWPG</sequence>
<dbReference type="OrthoDB" id="2688393at2759"/>
<feature type="compositionally biased region" description="Low complexity" evidence="5">
    <location>
        <begin position="287"/>
        <end position="305"/>
    </location>
</feature>
<accession>A0A8H5H722</accession>
<dbReference type="InterPro" id="IPR041078">
    <property type="entry name" value="Plavaka"/>
</dbReference>
<keyword evidence="8" id="KW-1185">Reference proteome</keyword>
<evidence type="ECO:0000256" key="5">
    <source>
        <dbReference type="SAM" id="MobiDB-lite"/>
    </source>
</evidence>
<feature type="region of interest" description="Disordered" evidence="5">
    <location>
        <begin position="150"/>
        <end position="318"/>
    </location>
</feature>
<feature type="region of interest" description="Disordered" evidence="5">
    <location>
        <begin position="859"/>
        <end position="886"/>
    </location>
</feature>
<evidence type="ECO:0000313" key="8">
    <source>
        <dbReference type="Proteomes" id="UP000518752"/>
    </source>
</evidence>
<feature type="compositionally biased region" description="Gly residues" evidence="5">
    <location>
        <begin position="211"/>
        <end position="250"/>
    </location>
</feature>
<dbReference type="PANTHER" id="PTHR12606:SF141">
    <property type="entry name" value="GH15225P-RELATED"/>
    <property type="match status" value="1"/>
</dbReference>
<dbReference type="GO" id="GO:0016929">
    <property type="term" value="F:deSUMOylase activity"/>
    <property type="evidence" value="ECO:0007669"/>
    <property type="project" value="TreeGrafter"/>
</dbReference>
<name>A0A8H5H722_9AGAR</name>
<evidence type="ECO:0000256" key="2">
    <source>
        <dbReference type="ARBA" id="ARBA00022670"/>
    </source>
</evidence>
<dbReference type="PANTHER" id="PTHR12606">
    <property type="entry name" value="SENTRIN/SUMO-SPECIFIC PROTEASE"/>
    <property type="match status" value="1"/>
</dbReference>
<evidence type="ECO:0000256" key="3">
    <source>
        <dbReference type="ARBA" id="ARBA00022801"/>
    </source>
</evidence>
<proteinExistence type="inferred from homology"/>
<evidence type="ECO:0000256" key="1">
    <source>
        <dbReference type="ARBA" id="ARBA00005234"/>
    </source>
</evidence>
<dbReference type="Pfam" id="PF18759">
    <property type="entry name" value="Plavaka"/>
    <property type="match status" value="1"/>
</dbReference>
<gene>
    <name evidence="7" type="ORF">D9757_009835</name>
</gene>
<reference evidence="7 8" key="1">
    <citation type="journal article" date="2020" name="ISME J.">
        <title>Uncovering the hidden diversity of litter-decomposition mechanisms in mushroom-forming fungi.</title>
        <authorList>
            <person name="Floudas D."/>
            <person name="Bentzer J."/>
            <person name="Ahren D."/>
            <person name="Johansson T."/>
            <person name="Persson P."/>
            <person name="Tunlid A."/>
        </authorList>
    </citation>
    <scope>NUCLEOTIDE SEQUENCE [LARGE SCALE GENOMIC DNA]</scope>
    <source>
        <strain evidence="7 8">CBS 406.79</strain>
    </source>
</reference>
<dbReference type="InterPro" id="IPR038765">
    <property type="entry name" value="Papain-like_cys_pep_sf"/>
</dbReference>
<dbReference type="Proteomes" id="UP000518752">
    <property type="component" value="Unassembled WGS sequence"/>
</dbReference>
<dbReference type="AlphaFoldDB" id="A0A8H5H722"/>
<evidence type="ECO:0000259" key="6">
    <source>
        <dbReference type="PROSITE" id="PS50600"/>
    </source>
</evidence>
<dbReference type="GO" id="GO:0016926">
    <property type="term" value="P:protein desumoylation"/>
    <property type="evidence" value="ECO:0007669"/>
    <property type="project" value="TreeGrafter"/>
</dbReference>
<comment type="caution">
    <text evidence="7">The sequence shown here is derived from an EMBL/GenBank/DDBJ whole genome shotgun (WGS) entry which is preliminary data.</text>
</comment>
<keyword evidence="4" id="KW-0788">Thiol protease</keyword>
<dbReference type="PROSITE" id="PS50600">
    <property type="entry name" value="ULP_PROTEASE"/>
    <property type="match status" value="1"/>
</dbReference>
<comment type="similarity">
    <text evidence="1">Belongs to the peptidase C48 family.</text>
</comment>
<dbReference type="GO" id="GO:0006508">
    <property type="term" value="P:proteolysis"/>
    <property type="evidence" value="ECO:0007669"/>
    <property type="project" value="UniProtKB-KW"/>
</dbReference>
<protein>
    <recommendedName>
        <fullName evidence="6">Ubiquitin-like protease family profile domain-containing protein</fullName>
    </recommendedName>
</protein>
<dbReference type="Gene3D" id="3.40.395.10">
    <property type="entry name" value="Adenoviral Proteinase, Chain A"/>
    <property type="match status" value="1"/>
</dbReference>
<dbReference type="EMBL" id="JAACJN010000080">
    <property type="protein sequence ID" value="KAF5377988.1"/>
    <property type="molecule type" value="Genomic_DNA"/>
</dbReference>
<evidence type="ECO:0000313" key="7">
    <source>
        <dbReference type="EMBL" id="KAF5377988.1"/>
    </source>
</evidence>
<dbReference type="GO" id="GO:0005634">
    <property type="term" value="C:nucleus"/>
    <property type="evidence" value="ECO:0007669"/>
    <property type="project" value="TreeGrafter"/>
</dbReference>
<dbReference type="Pfam" id="PF02902">
    <property type="entry name" value="Peptidase_C48"/>
    <property type="match status" value="1"/>
</dbReference>
<evidence type="ECO:0000256" key="4">
    <source>
        <dbReference type="ARBA" id="ARBA00022807"/>
    </source>
</evidence>
<feature type="compositionally biased region" description="Gly residues" evidence="5">
    <location>
        <begin position="258"/>
        <end position="286"/>
    </location>
</feature>
<dbReference type="SUPFAM" id="SSF54001">
    <property type="entry name" value="Cysteine proteinases"/>
    <property type="match status" value="1"/>
</dbReference>
<keyword evidence="2" id="KW-0645">Protease</keyword>
<organism evidence="7 8">
    <name type="scientific">Collybiopsis confluens</name>
    <dbReference type="NCBI Taxonomy" id="2823264"/>
    <lineage>
        <taxon>Eukaryota</taxon>
        <taxon>Fungi</taxon>
        <taxon>Dikarya</taxon>
        <taxon>Basidiomycota</taxon>
        <taxon>Agaricomycotina</taxon>
        <taxon>Agaricomycetes</taxon>
        <taxon>Agaricomycetidae</taxon>
        <taxon>Agaricales</taxon>
        <taxon>Marasmiineae</taxon>
        <taxon>Omphalotaceae</taxon>
        <taxon>Collybiopsis</taxon>
    </lineage>
</organism>
<feature type="domain" description="Ubiquitin-like protease family profile" evidence="6">
    <location>
        <begin position="517"/>
        <end position="672"/>
    </location>
</feature>
<feature type="compositionally biased region" description="Acidic residues" evidence="5">
    <location>
        <begin position="161"/>
        <end position="192"/>
    </location>
</feature>
<keyword evidence="3" id="KW-0378">Hydrolase</keyword>
<dbReference type="InterPro" id="IPR003653">
    <property type="entry name" value="Peptidase_C48_C"/>
</dbReference>